<reference evidence="2 3" key="1">
    <citation type="submission" date="2024-01" db="EMBL/GenBank/DDBJ databases">
        <title>Maribacter spp. originated from different algae showed divergent polysaccharides utilization ability.</title>
        <authorList>
            <person name="Wang H."/>
            <person name="Wu Y."/>
        </authorList>
    </citation>
    <scope>NUCLEOTIDE SEQUENCE [LARGE SCALE GENOMIC DNA]</scope>
    <source>
        <strain evidence="2 3">PR1</strain>
    </source>
</reference>
<sequence length="169" mass="18991">MKRIFHIVILFSGLWSTANAQDTKSCACCTENHQAFDYWLGDWEVYNTNGDVLGTNKILKMQAGCVLLENWVGASGSTGTSYNFFDGVENSWNQIWVSNTGGVLRLKGNPNEDGAMVMTSGMVKNPDGDYYNQITWTPNEDGTVTQLWVILNQKKEVINTLFRGIYEKK</sequence>
<dbReference type="EMBL" id="JAZDDG010000005">
    <property type="protein sequence ID" value="MEE1976833.1"/>
    <property type="molecule type" value="Genomic_DNA"/>
</dbReference>
<evidence type="ECO:0000313" key="2">
    <source>
        <dbReference type="EMBL" id="MEE1976833.1"/>
    </source>
</evidence>
<evidence type="ECO:0000313" key="3">
    <source>
        <dbReference type="Proteomes" id="UP001356308"/>
    </source>
</evidence>
<evidence type="ECO:0000256" key="1">
    <source>
        <dbReference type="SAM" id="SignalP"/>
    </source>
</evidence>
<feature type="chain" id="PRO_5046041255" description="DUF1579 domain-containing protein" evidence="1">
    <location>
        <begin position="21"/>
        <end position="169"/>
    </location>
</feature>
<accession>A0ABU7IW46</accession>
<protein>
    <recommendedName>
        <fullName evidence="4">DUF1579 domain-containing protein</fullName>
    </recommendedName>
</protein>
<keyword evidence="1" id="KW-0732">Signal</keyword>
<proteinExistence type="predicted"/>
<dbReference type="RefSeq" id="WP_272651526.1">
    <property type="nucleotide sequence ID" value="NZ_JAZDDG010000005.1"/>
</dbReference>
<dbReference type="Proteomes" id="UP001356308">
    <property type="component" value="Unassembled WGS sequence"/>
</dbReference>
<comment type="caution">
    <text evidence="2">The sequence shown here is derived from an EMBL/GenBank/DDBJ whole genome shotgun (WGS) entry which is preliminary data.</text>
</comment>
<name>A0ABU7IW46_9FLAO</name>
<keyword evidence="3" id="KW-1185">Reference proteome</keyword>
<evidence type="ECO:0008006" key="4">
    <source>
        <dbReference type="Google" id="ProtNLM"/>
    </source>
</evidence>
<feature type="signal peptide" evidence="1">
    <location>
        <begin position="1"/>
        <end position="20"/>
    </location>
</feature>
<gene>
    <name evidence="2" type="ORF">V1I91_12175</name>
</gene>
<organism evidence="2 3">
    <name type="scientific">Maribacter cobaltidurans</name>
    <dbReference type="NCBI Taxonomy" id="1178778"/>
    <lineage>
        <taxon>Bacteria</taxon>
        <taxon>Pseudomonadati</taxon>
        <taxon>Bacteroidota</taxon>
        <taxon>Flavobacteriia</taxon>
        <taxon>Flavobacteriales</taxon>
        <taxon>Flavobacteriaceae</taxon>
        <taxon>Maribacter</taxon>
    </lineage>
</organism>